<accession>A0A223S6A9</accession>
<keyword evidence="3" id="KW-1185">Reference proteome</keyword>
<sequence length="62" mass="6969">MVFTGPTAFDKHQDQRGGNTACHDPATRGMEITRRTVDGHPVWGRTMSDADRQRLARTWEAA</sequence>
<dbReference type="EMBL" id="CP022753">
    <property type="protein sequence ID" value="ASU83559.1"/>
    <property type="molecule type" value="Genomic_DNA"/>
</dbReference>
<proteinExistence type="predicted"/>
<feature type="region of interest" description="Disordered" evidence="1">
    <location>
        <begin position="1"/>
        <end position="28"/>
    </location>
</feature>
<dbReference type="KEGG" id="ngv:CDO52_12855"/>
<gene>
    <name evidence="2" type="ORF">CDO52_12855</name>
</gene>
<evidence type="ECO:0000313" key="3">
    <source>
        <dbReference type="Proteomes" id="UP000215005"/>
    </source>
</evidence>
<reference evidence="2 3" key="1">
    <citation type="submission" date="2017-08" db="EMBL/GenBank/DDBJ databases">
        <title>The complete genome sequence of Nocardiopsis gilva YIM 90087.</title>
        <authorList>
            <person name="Yin M."/>
            <person name="Tang S."/>
        </authorList>
    </citation>
    <scope>NUCLEOTIDE SEQUENCE [LARGE SCALE GENOMIC DNA]</scope>
    <source>
        <strain evidence="2 3">YIM 90087</strain>
    </source>
</reference>
<organism evidence="2 3">
    <name type="scientific">Nocardiopsis gilva YIM 90087</name>
    <dbReference type="NCBI Taxonomy" id="1235441"/>
    <lineage>
        <taxon>Bacteria</taxon>
        <taxon>Bacillati</taxon>
        <taxon>Actinomycetota</taxon>
        <taxon>Actinomycetes</taxon>
        <taxon>Streptosporangiales</taxon>
        <taxon>Nocardiopsidaceae</taxon>
        <taxon>Nocardiopsis</taxon>
    </lineage>
</organism>
<dbReference type="Proteomes" id="UP000215005">
    <property type="component" value="Chromosome"/>
</dbReference>
<name>A0A223S6A9_9ACTN</name>
<protein>
    <submittedName>
        <fullName evidence="2">Uncharacterized protein</fullName>
    </submittedName>
</protein>
<evidence type="ECO:0000256" key="1">
    <source>
        <dbReference type="SAM" id="MobiDB-lite"/>
    </source>
</evidence>
<dbReference type="AlphaFoldDB" id="A0A223S6A9"/>
<evidence type="ECO:0000313" key="2">
    <source>
        <dbReference type="EMBL" id="ASU83559.1"/>
    </source>
</evidence>